<feature type="region of interest" description="Disordered" evidence="1">
    <location>
        <begin position="1"/>
        <end position="25"/>
    </location>
</feature>
<evidence type="ECO:0000313" key="2">
    <source>
        <dbReference type="EMBL" id="GJT91635.1"/>
    </source>
</evidence>
<reference evidence="2" key="2">
    <citation type="submission" date="2022-01" db="EMBL/GenBank/DDBJ databases">
        <authorList>
            <person name="Yamashiro T."/>
            <person name="Shiraishi A."/>
            <person name="Satake H."/>
            <person name="Nakayama K."/>
        </authorList>
    </citation>
    <scope>NUCLEOTIDE SEQUENCE</scope>
</reference>
<dbReference type="EMBL" id="BQNB010020036">
    <property type="protein sequence ID" value="GJT91635.1"/>
    <property type="molecule type" value="Genomic_DNA"/>
</dbReference>
<organism evidence="2 3">
    <name type="scientific">Tanacetum coccineum</name>
    <dbReference type="NCBI Taxonomy" id="301880"/>
    <lineage>
        <taxon>Eukaryota</taxon>
        <taxon>Viridiplantae</taxon>
        <taxon>Streptophyta</taxon>
        <taxon>Embryophyta</taxon>
        <taxon>Tracheophyta</taxon>
        <taxon>Spermatophyta</taxon>
        <taxon>Magnoliopsida</taxon>
        <taxon>eudicotyledons</taxon>
        <taxon>Gunneridae</taxon>
        <taxon>Pentapetalae</taxon>
        <taxon>asterids</taxon>
        <taxon>campanulids</taxon>
        <taxon>Asterales</taxon>
        <taxon>Asteraceae</taxon>
        <taxon>Asteroideae</taxon>
        <taxon>Anthemideae</taxon>
        <taxon>Anthemidinae</taxon>
        <taxon>Tanacetum</taxon>
    </lineage>
</organism>
<comment type="caution">
    <text evidence="2">The sequence shown here is derived from an EMBL/GenBank/DDBJ whole genome shotgun (WGS) entry which is preliminary data.</text>
</comment>
<keyword evidence="3" id="KW-1185">Reference proteome</keyword>
<protein>
    <submittedName>
        <fullName evidence="2">Uncharacterized protein</fullName>
    </submittedName>
</protein>
<reference evidence="2" key="1">
    <citation type="journal article" date="2022" name="Int. J. Mol. Sci.">
        <title>Draft Genome of Tanacetum Coccineum: Genomic Comparison of Closely Related Tanacetum-Family Plants.</title>
        <authorList>
            <person name="Yamashiro T."/>
            <person name="Shiraishi A."/>
            <person name="Nakayama K."/>
            <person name="Satake H."/>
        </authorList>
    </citation>
    <scope>NUCLEOTIDE SEQUENCE</scope>
</reference>
<dbReference type="Proteomes" id="UP001151760">
    <property type="component" value="Unassembled WGS sequence"/>
</dbReference>
<name>A0ABQ5HWD1_9ASTR</name>
<sequence length="88" mass="10232">MKKMRAEAEEMNKNKGKKNKNKVYEANDNEEDDVTKLIRMGKLIGMDFTDCEQGFRDRLAAEGITVSFICLCFDEITLFEWSHGKVYN</sequence>
<proteinExistence type="predicted"/>
<accession>A0ABQ5HWD1</accession>
<gene>
    <name evidence="2" type="ORF">Tco_1080480</name>
</gene>
<feature type="compositionally biased region" description="Basic and acidic residues" evidence="1">
    <location>
        <begin position="1"/>
        <end position="13"/>
    </location>
</feature>
<evidence type="ECO:0000256" key="1">
    <source>
        <dbReference type="SAM" id="MobiDB-lite"/>
    </source>
</evidence>
<evidence type="ECO:0000313" key="3">
    <source>
        <dbReference type="Proteomes" id="UP001151760"/>
    </source>
</evidence>